<sequence length="455" mass="50740">MLSANFDRFLFAYTIGSHIIIVSASIALSLILAILEFMITRKNVPEYKTMLFKLKRMFIVSFGVGTASGIVLAVELVNLFPGFMTFVSSTGAISLFYAEVSAFFLETIALVIYVYYQDVFKWKYANFGLSILVALGVIMSAVFITMVNAWMNTPNGFNKSVYLSTGKITDVNPFAPFDTVSTFNELAHVLTTTIFVGFVILGAFFAYQYIRSKDSETRFITKLGIRISGWMSAVFILLAGITGGNEVISLLKYQPVKYAAIELDPNPGSGFGEHLLGSIVNGRIVGSITIPGLQAFLANFEAGITKLPGLSSYPQSDWPPLFVHTSFDVMVGGGLVLGLFFFIFFIYEIFRKDMFRNRIIMYLEIAVGFFALIVYDMGWVTDEVGRQPWIIYDVMTVNQAANYSNALIVPGYLIIAFYLFLIPFTFYFFARVFKGKSATHKSTESKRIPNKQGGE</sequence>
<evidence type="ECO:0000256" key="7">
    <source>
        <dbReference type="ARBA" id="ARBA00022982"/>
    </source>
</evidence>
<feature type="transmembrane region" description="Helical" evidence="11">
    <location>
        <begin position="58"/>
        <end position="80"/>
    </location>
</feature>
<dbReference type="GO" id="GO:0005886">
    <property type="term" value="C:plasma membrane"/>
    <property type="evidence" value="ECO:0007669"/>
    <property type="project" value="UniProtKB-SubCell"/>
</dbReference>
<comment type="subcellular location">
    <subcellularLocation>
        <location evidence="1">Cell membrane</location>
        <topology evidence="1">Multi-pass membrane protein</topology>
    </subcellularLocation>
</comment>
<dbReference type="InterPro" id="IPR002585">
    <property type="entry name" value="Cyt-d_ubiquinol_oxidase_su_1"/>
</dbReference>
<keyword evidence="7" id="KW-0249">Electron transport</keyword>
<evidence type="ECO:0000256" key="10">
    <source>
        <dbReference type="ARBA" id="ARBA00023136"/>
    </source>
</evidence>
<accession>A0A1N5TKF2</accession>
<keyword evidence="9" id="KW-0408">Iron</keyword>
<dbReference type="GO" id="GO:0046872">
    <property type="term" value="F:metal ion binding"/>
    <property type="evidence" value="ECO:0007669"/>
    <property type="project" value="UniProtKB-KW"/>
</dbReference>
<keyword evidence="10 11" id="KW-0472">Membrane</keyword>
<evidence type="ECO:0000256" key="6">
    <source>
        <dbReference type="ARBA" id="ARBA00022723"/>
    </source>
</evidence>
<proteinExistence type="predicted"/>
<feature type="transmembrane region" description="Helical" evidence="11">
    <location>
        <begin position="127"/>
        <end position="151"/>
    </location>
</feature>
<protein>
    <submittedName>
        <fullName evidence="12">Cytochrome d ubiquinol oxidase subunit I</fullName>
    </submittedName>
</protein>
<dbReference type="Pfam" id="PF01654">
    <property type="entry name" value="Cyt_bd_oxida_I"/>
    <property type="match status" value="1"/>
</dbReference>
<dbReference type="RefSeq" id="WP_021789856.1">
    <property type="nucleotide sequence ID" value="NZ_LT671858.1"/>
</dbReference>
<dbReference type="GeneID" id="41587894"/>
<dbReference type="PANTHER" id="PTHR30365">
    <property type="entry name" value="CYTOCHROME D UBIQUINOL OXIDASE"/>
    <property type="match status" value="1"/>
</dbReference>
<evidence type="ECO:0000256" key="4">
    <source>
        <dbReference type="ARBA" id="ARBA00022617"/>
    </source>
</evidence>
<dbReference type="EMBL" id="LT671858">
    <property type="protein sequence ID" value="SIM48784.1"/>
    <property type="molecule type" value="Genomic_DNA"/>
</dbReference>
<feature type="transmembrane region" description="Helical" evidence="11">
    <location>
        <begin position="359"/>
        <end position="380"/>
    </location>
</feature>
<dbReference type="GO" id="GO:0019646">
    <property type="term" value="P:aerobic electron transport chain"/>
    <property type="evidence" value="ECO:0007669"/>
    <property type="project" value="InterPro"/>
</dbReference>
<evidence type="ECO:0000256" key="3">
    <source>
        <dbReference type="ARBA" id="ARBA00022475"/>
    </source>
</evidence>
<feature type="transmembrane region" description="Helical" evidence="11">
    <location>
        <begin position="321"/>
        <end position="347"/>
    </location>
</feature>
<dbReference type="PIRSF" id="PIRSF006446">
    <property type="entry name" value="Cyt_quinol_oxidase_1"/>
    <property type="match status" value="1"/>
</dbReference>
<feature type="transmembrane region" description="Helical" evidence="11">
    <location>
        <begin position="92"/>
        <end position="115"/>
    </location>
</feature>
<evidence type="ECO:0000256" key="1">
    <source>
        <dbReference type="ARBA" id="ARBA00004651"/>
    </source>
</evidence>
<dbReference type="PANTHER" id="PTHR30365:SF14">
    <property type="entry name" value="CYTOCHROME BD MENAQUINOL OXIDASE SUBUNIT I-RELATED"/>
    <property type="match status" value="1"/>
</dbReference>
<feature type="transmembrane region" description="Helical" evidence="11">
    <location>
        <begin position="407"/>
        <end position="430"/>
    </location>
</feature>
<feature type="transmembrane region" description="Helical" evidence="11">
    <location>
        <begin position="12"/>
        <end position="37"/>
    </location>
</feature>
<keyword evidence="5 11" id="KW-0812">Transmembrane</keyword>
<keyword evidence="4" id="KW-0349">Heme</keyword>
<dbReference type="GO" id="GO:0020037">
    <property type="term" value="F:heme binding"/>
    <property type="evidence" value="ECO:0007669"/>
    <property type="project" value="TreeGrafter"/>
</dbReference>
<organism evidence="12 13">
    <name type="scientific">Cuniculiplasma divulgatum</name>
    <dbReference type="NCBI Taxonomy" id="1673428"/>
    <lineage>
        <taxon>Archaea</taxon>
        <taxon>Methanobacteriati</taxon>
        <taxon>Thermoplasmatota</taxon>
        <taxon>Thermoplasmata</taxon>
        <taxon>Thermoplasmatales</taxon>
        <taxon>Cuniculiplasmataceae</taxon>
        <taxon>Cuniculiplasma</taxon>
    </lineage>
</organism>
<reference evidence="12 13" key="1">
    <citation type="submission" date="2016-04" db="EMBL/GenBank/DDBJ databases">
        <authorList>
            <person name="Evans L.H."/>
            <person name="Alamgir A."/>
            <person name="Owens N."/>
            <person name="Weber N.D."/>
            <person name="Virtaneva K."/>
            <person name="Barbian K."/>
            <person name="Babar A."/>
            <person name="Rosenke K."/>
        </authorList>
    </citation>
    <scope>NUCLEOTIDE SEQUENCE [LARGE SCALE GENOMIC DNA]</scope>
    <source>
        <strain evidence="13">S5(T) (JCM 30642 \VKM B-2941)</strain>
    </source>
</reference>
<keyword evidence="8 11" id="KW-1133">Transmembrane helix</keyword>
<feature type="transmembrane region" description="Helical" evidence="11">
    <location>
        <begin position="219"/>
        <end position="241"/>
    </location>
</feature>
<evidence type="ECO:0000313" key="12">
    <source>
        <dbReference type="EMBL" id="SIM48784.1"/>
    </source>
</evidence>
<evidence type="ECO:0000313" key="13">
    <source>
        <dbReference type="Proteomes" id="UP000195607"/>
    </source>
</evidence>
<gene>
    <name evidence="12" type="ORF">CSP5_0602</name>
</gene>
<dbReference type="Proteomes" id="UP000195607">
    <property type="component" value="Chromosome I"/>
</dbReference>
<name>A0A1N5TKF2_9ARCH</name>
<dbReference type="GO" id="GO:0070069">
    <property type="term" value="C:cytochrome complex"/>
    <property type="evidence" value="ECO:0007669"/>
    <property type="project" value="InterPro"/>
</dbReference>
<dbReference type="GO" id="GO:0016682">
    <property type="term" value="F:oxidoreductase activity, acting on diphenols and related substances as donors, oxygen as acceptor"/>
    <property type="evidence" value="ECO:0007669"/>
    <property type="project" value="TreeGrafter"/>
</dbReference>
<evidence type="ECO:0000256" key="5">
    <source>
        <dbReference type="ARBA" id="ARBA00022692"/>
    </source>
</evidence>
<evidence type="ECO:0000256" key="8">
    <source>
        <dbReference type="ARBA" id="ARBA00022989"/>
    </source>
</evidence>
<evidence type="ECO:0000256" key="9">
    <source>
        <dbReference type="ARBA" id="ARBA00023004"/>
    </source>
</evidence>
<keyword evidence="2" id="KW-0813">Transport</keyword>
<feature type="transmembrane region" description="Helical" evidence="11">
    <location>
        <begin position="186"/>
        <end position="207"/>
    </location>
</feature>
<keyword evidence="6" id="KW-0479">Metal-binding</keyword>
<dbReference type="AlphaFoldDB" id="A0A1N5TKF2"/>
<evidence type="ECO:0000256" key="11">
    <source>
        <dbReference type="SAM" id="Phobius"/>
    </source>
</evidence>
<keyword evidence="3" id="KW-1003">Cell membrane</keyword>
<evidence type="ECO:0000256" key="2">
    <source>
        <dbReference type="ARBA" id="ARBA00022448"/>
    </source>
</evidence>
<dbReference type="GO" id="GO:0009055">
    <property type="term" value="F:electron transfer activity"/>
    <property type="evidence" value="ECO:0007669"/>
    <property type="project" value="InterPro"/>
</dbReference>